<sequence length="91" mass="10088">MINILISNDHPLGIPISSYIPEKKSMWSMFAAATFNDNKTRDDLIKTIFARATFNQSNENFPLTYNTNDSVQSSEGASPQQGGMFALLALE</sequence>
<proteinExistence type="predicted"/>
<gene>
    <name evidence="2" type="ORF">K435DRAFT_682613</name>
</gene>
<dbReference type="Pfam" id="PF16335">
    <property type="entry name" value="GtaA_6_Hairpin"/>
    <property type="match status" value="1"/>
</dbReference>
<accession>A0A4S8LDK1</accession>
<evidence type="ECO:0000259" key="1">
    <source>
        <dbReference type="Pfam" id="PF16335"/>
    </source>
</evidence>
<feature type="domain" description="Glutaminase A central" evidence="1">
    <location>
        <begin position="10"/>
        <end position="88"/>
    </location>
</feature>
<evidence type="ECO:0000313" key="3">
    <source>
        <dbReference type="Proteomes" id="UP000297245"/>
    </source>
</evidence>
<keyword evidence="3" id="KW-1185">Reference proteome</keyword>
<evidence type="ECO:0000313" key="2">
    <source>
        <dbReference type="EMBL" id="THU86969.1"/>
    </source>
</evidence>
<reference evidence="2 3" key="1">
    <citation type="journal article" date="2019" name="Nat. Ecol. Evol.">
        <title>Megaphylogeny resolves global patterns of mushroom evolution.</title>
        <authorList>
            <person name="Varga T."/>
            <person name="Krizsan K."/>
            <person name="Foldi C."/>
            <person name="Dima B."/>
            <person name="Sanchez-Garcia M."/>
            <person name="Sanchez-Ramirez S."/>
            <person name="Szollosi G.J."/>
            <person name="Szarkandi J.G."/>
            <person name="Papp V."/>
            <person name="Albert L."/>
            <person name="Andreopoulos W."/>
            <person name="Angelini C."/>
            <person name="Antonin V."/>
            <person name="Barry K.W."/>
            <person name="Bougher N.L."/>
            <person name="Buchanan P."/>
            <person name="Buyck B."/>
            <person name="Bense V."/>
            <person name="Catcheside P."/>
            <person name="Chovatia M."/>
            <person name="Cooper J."/>
            <person name="Damon W."/>
            <person name="Desjardin D."/>
            <person name="Finy P."/>
            <person name="Geml J."/>
            <person name="Haridas S."/>
            <person name="Hughes K."/>
            <person name="Justo A."/>
            <person name="Karasinski D."/>
            <person name="Kautmanova I."/>
            <person name="Kiss B."/>
            <person name="Kocsube S."/>
            <person name="Kotiranta H."/>
            <person name="LaButti K.M."/>
            <person name="Lechner B.E."/>
            <person name="Liimatainen K."/>
            <person name="Lipzen A."/>
            <person name="Lukacs Z."/>
            <person name="Mihaltcheva S."/>
            <person name="Morgado L.N."/>
            <person name="Niskanen T."/>
            <person name="Noordeloos M.E."/>
            <person name="Ohm R.A."/>
            <person name="Ortiz-Santana B."/>
            <person name="Ovrebo C."/>
            <person name="Racz N."/>
            <person name="Riley R."/>
            <person name="Savchenko A."/>
            <person name="Shiryaev A."/>
            <person name="Soop K."/>
            <person name="Spirin V."/>
            <person name="Szebenyi C."/>
            <person name="Tomsovsky M."/>
            <person name="Tulloss R.E."/>
            <person name="Uehling J."/>
            <person name="Grigoriev I.V."/>
            <person name="Vagvolgyi C."/>
            <person name="Papp T."/>
            <person name="Martin F.M."/>
            <person name="Miettinen O."/>
            <person name="Hibbett D.S."/>
            <person name="Nagy L.G."/>
        </authorList>
    </citation>
    <scope>NUCLEOTIDE SEQUENCE [LARGE SCALE GENOMIC DNA]</scope>
    <source>
        <strain evidence="2 3">CBS 962.96</strain>
    </source>
</reference>
<dbReference type="AlphaFoldDB" id="A0A4S8LDK1"/>
<name>A0A4S8LDK1_DENBC</name>
<protein>
    <recommendedName>
        <fullName evidence="1">Glutaminase A central domain-containing protein</fullName>
    </recommendedName>
</protein>
<dbReference type="InterPro" id="IPR032514">
    <property type="entry name" value="GtaA_central"/>
</dbReference>
<organism evidence="2 3">
    <name type="scientific">Dendrothele bispora (strain CBS 962.96)</name>
    <dbReference type="NCBI Taxonomy" id="1314807"/>
    <lineage>
        <taxon>Eukaryota</taxon>
        <taxon>Fungi</taxon>
        <taxon>Dikarya</taxon>
        <taxon>Basidiomycota</taxon>
        <taxon>Agaricomycotina</taxon>
        <taxon>Agaricomycetes</taxon>
        <taxon>Agaricomycetidae</taxon>
        <taxon>Agaricales</taxon>
        <taxon>Agaricales incertae sedis</taxon>
        <taxon>Dendrothele</taxon>
    </lineage>
</organism>
<dbReference type="OrthoDB" id="2998599at2759"/>
<dbReference type="EMBL" id="ML179470">
    <property type="protein sequence ID" value="THU86969.1"/>
    <property type="molecule type" value="Genomic_DNA"/>
</dbReference>
<dbReference type="Proteomes" id="UP000297245">
    <property type="component" value="Unassembled WGS sequence"/>
</dbReference>